<evidence type="ECO:0000256" key="10">
    <source>
        <dbReference type="HAMAP-Rule" id="MF_01925"/>
    </source>
</evidence>
<evidence type="ECO:0000256" key="13">
    <source>
        <dbReference type="SAM" id="Phobius"/>
    </source>
</evidence>
<evidence type="ECO:0000256" key="5">
    <source>
        <dbReference type="ARBA" id="ARBA00022650"/>
    </source>
</evidence>
<feature type="binding site" evidence="12">
    <location>
        <begin position="9"/>
        <end position="14"/>
    </location>
    <ligand>
        <name>NADP(+)</name>
        <dbReference type="ChEBI" id="CHEBI:58349"/>
    </ligand>
</feature>
<evidence type="ECO:0000256" key="9">
    <source>
        <dbReference type="ARBA" id="ARBA00052690"/>
    </source>
</evidence>
<dbReference type="HAMAP" id="MF_01925">
    <property type="entry name" value="P5C_reductase"/>
    <property type="match status" value="1"/>
</dbReference>
<evidence type="ECO:0000256" key="1">
    <source>
        <dbReference type="ARBA" id="ARBA00005205"/>
    </source>
</evidence>
<dbReference type="FunFam" id="1.10.3730.10:FF:000001">
    <property type="entry name" value="Pyrroline-5-carboxylate reductase"/>
    <property type="match status" value="1"/>
</dbReference>
<dbReference type="PIRSF" id="PIRSF000193">
    <property type="entry name" value="Pyrrol-5-carb_rd"/>
    <property type="match status" value="1"/>
</dbReference>
<accession>B6XAP1</accession>
<evidence type="ECO:0000256" key="3">
    <source>
        <dbReference type="ARBA" id="ARBA00022490"/>
    </source>
</evidence>
<comment type="catalytic activity">
    <reaction evidence="9 10">
        <text>L-proline + NADP(+) = (S)-1-pyrroline-5-carboxylate + NADPH + 2 H(+)</text>
        <dbReference type="Rhea" id="RHEA:14109"/>
        <dbReference type="ChEBI" id="CHEBI:15378"/>
        <dbReference type="ChEBI" id="CHEBI:17388"/>
        <dbReference type="ChEBI" id="CHEBI:57783"/>
        <dbReference type="ChEBI" id="CHEBI:58349"/>
        <dbReference type="ChEBI" id="CHEBI:60039"/>
        <dbReference type="EC" id="1.5.1.2"/>
    </reaction>
</comment>
<dbReference type="NCBIfam" id="TIGR00112">
    <property type="entry name" value="proC"/>
    <property type="match status" value="1"/>
</dbReference>
<comment type="function">
    <text evidence="10">Catalyzes the reduction of 1-pyrroline-5-carboxylate (PCA) to L-proline.</text>
</comment>
<keyword evidence="6 10" id="KW-0521">NADP</keyword>
<feature type="domain" description="Pyrroline-5-carboxylate reductase dimerisation" evidence="15">
    <location>
        <begin position="164"/>
        <end position="269"/>
    </location>
</feature>
<feature type="binding site" evidence="12">
    <location>
        <position position="57"/>
    </location>
    <ligand>
        <name>NADPH</name>
        <dbReference type="ChEBI" id="CHEBI:57783"/>
    </ligand>
</feature>
<dbReference type="GO" id="GO:0055129">
    <property type="term" value="P:L-proline biosynthetic process"/>
    <property type="evidence" value="ECO:0007669"/>
    <property type="project" value="UniProtKB-UniRule"/>
</dbReference>
<dbReference type="Gene3D" id="3.40.50.720">
    <property type="entry name" value="NAD(P)-binding Rossmann-like Domain"/>
    <property type="match status" value="1"/>
</dbReference>
<evidence type="ECO:0000313" key="17">
    <source>
        <dbReference type="Proteomes" id="UP000003729"/>
    </source>
</evidence>
<keyword evidence="13" id="KW-1133">Transmembrane helix</keyword>
<dbReference type="InterPro" id="IPR036291">
    <property type="entry name" value="NAD(P)-bd_dom_sf"/>
</dbReference>
<dbReference type="InterPro" id="IPR000304">
    <property type="entry name" value="Pyrroline-COOH_reductase"/>
</dbReference>
<dbReference type="FunFam" id="3.40.50.720:FF:000105">
    <property type="entry name" value="Pyrroline-5-carboxylate reductase"/>
    <property type="match status" value="1"/>
</dbReference>
<dbReference type="PANTHER" id="PTHR11645">
    <property type="entry name" value="PYRROLINE-5-CARBOXYLATE REDUCTASE"/>
    <property type="match status" value="1"/>
</dbReference>
<evidence type="ECO:0000256" key="2">
    <source>
        <dbReference type="ARBA" id="ARBA00005525"/>
    </source>
</evidence>
<sequence length="313" mass="34421">MQHRKIAFIGAGNMANAIIAGLVAHGYPASMITVCSPTPVRRDKMAQDYGIISTHDNLTAAQQADVIVLAVKPQMMKDVCEPLQQLTNLENKLVLTIAAGIPAARYNDYFAHSLHLVRIMPNTPSLVGKGVSGLFAQPNVTEGDKQFTQQLMESVGSTTWCAKESDINNIIALTGSSPAYFFLFMESMQQKAEQLGYDEKQARELVLNAIEGSVALAKSQSDTPFSTLREQVTSKGGTTAMALEQFYNGHLPQTVANAMQSAIDRAEEMEKLFNYFFGTRHADYRFCCYHPDPTVYLCASASSMDAMRSRRLL</sequence>
<dbReference type="AlphaFoldDB" id="B6XAP1"/>
<dbReference type="eggNOG" id="COG0345">
    <property type="taxonomic scope" value="Bacteria"/>
</dbReference>
<keyword evidence="3 10" id="KW-0963">Cytoplasm</keyword>
<keyword evidence="13" id="KW-0472">Membrane</keyword>
<comment type="catalytic activity">
    <reaction evidence="8 10">
        <text>L-proline + NAD(+) = (S)-1-pyrroline-5-carboxylate + NADH + 2 H(+)</text>
        <dbReference type="Rhea" id="RHEA:14105"/>
        <dbReference type="ChEBI" id="CHEBI:15378"/>
        <dbReference type="ChEBI" id="CHEBI:17388"/>
        <dbReference type="ChEBI" id="CHEBI:57540"/>
        <dbReference type="ChEBI" id="CHEBI:57945"/>
        <dbReference type="ChEBI" id="CHEBI:60039"/>
        <dbReference type="EC" id="1.5.1.2"/>
    </reaction>
</comment>
<comment type="similarity">
    <text evidence="2 10">Belongs to the pyrroline-5-carboxylate reductase family.</text>
</comment>
<evidence type="ECO:0000256" key="7">
    <source>
        <dbReference type="ARBA" id="ARBA00023002"/>
    </source>
</evidence>
<dbReference type="InterPro" id="IPR028939">
    <property type="entry name" value="P5C_Rdtase_cat_N"/>
</dbReference>
<evidence type="ECO:0000256" key="4">
    <source>
        <dbReference type="ARBA" id="ARBA00022605"/>
    </source>
</evidence>
<dbReference type="Pfam" id="PF14748">
    <property type="entry name" value="P5CR_dimer"/>
    <property type="match status" value="1"/>
</dbReference>
<feature type="domain" description="Pyrroline-5-carboxylate reductase catalytic N-terminal" evidence="14">
    <location>
        <begin position="5"/>
        <end position="100"/>
    </location>
</feature>
<feature type="transmembrane region" description="Helical" evidence="13">
    <location>
        <begin position="7"/>
        <end position="27"/>
    </location>
</feature>
<comment type="caution">
    <text evidence="16">The sequence shown here is derived from an EMBL/GenBank/DDBJ whole genome shotgun (WGS) entry which is preliminary data.</text>
</comment>
<dbReference type="Proteomes" id="UP000003729">
    <property type="component" value="Unassembled WGS sequence"/>
</dbReference>
<reference evidence="16 17" key="1">
    <citation type="submission" date="2008-10" db="EMBL/GenBank/DDBJ databases">
        <title>Draft genome sequence of Providencia alcalifaciens (DSM 30120).</title>
        <authorList>
            <person name="Sudarsanam P."/>
            <person name="Ley R."/>
            <person name="Guruge J."/>
            <person name="Turnbaugh P.J."/>
            <person name="Mahowald M."/>
            <person name="Liep D."/>
            <person name="Gordon J."/>
        </authorList>
    </citation>
    <scope>NUCLEOTIDE SEQUENCE [LARGE SCALE GENOMIC DNA]</scope>
    <source>
        <strain evidence="16 17">DSM 30120</strain>
    </source>
</reference>
<dbReference type="InterPro" id="IPR008927">
    <property type="entry name" value="6-PGluconate_DH-like_C_sf"/>
</dbReference>
<dbReference type="Pfam" id="PF03807">
    <property type="entry name" value="F420_oxidored"/>
    <property type="match status" value="1"/>
</dbReference>
<protein>
    <recommendedName>
        <fullName evidence="10 11">Pyrroline-5-carboxylate reductase</fullName>
        <shortName evidence="10">P5C reductase</shortName>
        <shortName evidence="10">P5CR</shortName>
        <ecNumber evidence="10 11">1.5.1.2</ecNumber>
    </recommendedName>
    <alternativeName>
        <fullName evidence="10">PCA reductase</fullName>
    </alternativeName>
</protein>
<comment type="subcellular location">
    <subcellularLocation>
        <location evidence="10">Cytoplasm</location>
    </subcellularLocation>
</comment>
<dbReference type="GO" id="GO:0005737">
    <property type="term" value="C:cytoplasm"/>
    <property type="evidence" value="ECO:0007669"/>
    <property type="project" value="UniProtKB-SubCell"/>
</dbReference>
<dbReference type="PANTHER" id="PTHR11645:SF0">
    <property type="entry name" value="PYRROLINE-5-CARBOXYLATE REDUCTASE 3"/>
    <property type="match status" value="1"/>
</dbReference>
<reference evidence="16 17" key="2">
    <citation type="submission" date="2008-10" db="EMBL/GenBank/DDBJ databases">
        <authorList>
            <person name="Fulton L."/>
            <person name="Clifton S."/>
            <person name="Fulton B."/>
            <person name="Xu J."/>
            <person name="Minx P."/>
            <person name="Pepin K.H."/>
            <person name="Johnson M."/>
            <person name="Bhonagiri V."/>
            <person name="Nash W.E."/>
            <person name="Mardis E.R."/>
            <person name="Wilson R.K."/>
        </authorList>
    </citation>
    <scope>NUCLEOTIDE SEQUENCE [LARGE SCALE GENOMIC DNA]</scope>
    <source>
        <strain evidence="16 17">DSM 30120</strain>
    </source>
</reference>
<gene>
    <name evidence="10 16" type="primary">proC</name>
    <name evidence="16" type="ORF">PROVALCAL_00390</name>
</gene>
<organism evidence="16 17">
    <name type="scientific">Providencia alcalifaciens DSM 30120</name>
    <dbReference type="NCBI Taxonomy" id="520999"/>
    <lineage>
        <taxon>Bacteria</taxon>
        <taxon>Pseudomonadati</taxon>
        <taxon>Pseudomonadota</taxon>
        <taxon>Gammaproteobacteria</taxon>
        <taxon>Enterobacterales</taxon>
        <taxon>Morganellaceae</taxon>
        <taxon>Providencia</taxon>
    </lineage>
</organism>
<dbReference type="Gene3D" id="1.10.3730.10">
    <property type="entry name" value="ProC C-terminal domain-like"/>
    <property type="match status" value="1"/>
</dbReference>
<keyword evidence="13" id="KW-0812">Transmembrane</keyword>
<evidence type="ECO:0000259" key="14">
    <source>
        <dbReference type="Pfam" id="PF03807"/>
    </source>
</evidence>
<feature type="binding site" evidence="12">
    <location>
        <begin position="70"/>
        <end position="73"/>
    </location>
    <ligand>
        <name>NADP(+)</name>
        <dbReference type="ChEBI" id="CHEBI:58349"/>
    </ligand>
</feature>
<proteinExistence type="inferred from homology"/>
<dbReference type="EC" id="1.5.1.2" evidence="10 11"/>
<evidence type="ECO:0000256" key="8">
    <source>
        <dbReference type="ARBA" id="ARBA00050547"/>
    </source>
</evidence>
<dbReference type="EMBL" id="ABXW01000004">
    <property type="protein sequence ID" value="EEB47794.1"/>
    <property type="molecule type" value="Genomic_DNA"/>
</dbReference>
<evidence type="ECO:0000256" key="11">
    <source>
        <dbReference type="NCBIfam" id="TIGR00112"/>
    </source>
</evidence>
<evidence type="ECO:0000256" key="12">
    <source>
        <dbReference type="PIRSR" id="PIRSR000193-1"/>
    </source>
</evidence>
<dbReference type="UniPathway" id="UPA00098">
    <property type="reaction ID" value="UER00361"/>
</dbReference>
<evidence type="ECO:0000256" key="6">
    <source>
        <dbReference type="ARBA" id="ARBA00022857"/>
    </source>
</evidence>
<dbReference type="SUPFAM" id="SSF48179">
    <property type="entry name" value="6-phosphogluconate dehydrogenase C-terminal domain-like"/>
    <property type="match status" value="1"/>
</dbReference>
<dbReference type="RefSeq" id="WP_006657375.1">
    <property type="nucleotide sequence ID" value="NZ_ABXW01000004.1"/>
</dbReference>
<evidence type="ECO:0000313" key="16">
    <source>
        <dbReference type="EMBL" id="EEB47794.1"/>
    </source>
</evidence>
<evidence type="ECO:0000259" key="15">
    <source>
        <dbReference type="Pfam" id="PF14748"/>
    </source>
</evidence>
<name>B6XAP1_9GAMM</name>
<dbReference type="GO" id="GO:0004735">
    <property type="term" value="F:pyrroline-5-carboxylate reductase activity"/>
    <property type="evidence" value="ECO:0007669"/>
    <property type="project" value="UniProtKB-UniRule"/>
</dbReference>
<keyword evidence="5 10" id="KW-0641">Proline biosynthesis</keyword>
<comment type="pathway">
    <text evidence="1 10">Amino-acid biosynthesis; L-proline biosynthesis; L-proline from L-glutamate 5-semialdehyde: step 1/1.</text>
</comment>
<dbReference type="InterPro" id="IPR029036">
    <property type="entry name" value="P5CR_dimer"/>
</dbReference>
<keyword evidence="7 10" id="KW-0560">Oxidoreductase</keyword>
<dbReference type="SUPFAM" id="SSF51735">
    <property type="entry name" value="NAD(P)-binding Rossmann-fold domains"/>
    <property type="match status" value="1"/>
</dbReference>
<feature type="binding site" evidence="12">
    <location>
        <position position="36"/>
    </location>
    <ligand>
        <name>NADP(+)</name>
        <dbReference type="ChEBI" id="CHEBI:58349"/>
    </ligand>
</feature>
<keyword evidence="4 10" id="KW-0028">Amino-acid biosynthesis</keyword>